<gene>
    <name evidence="1" type="ORF">PPNO1_LOCUS6072</name>
</gene>
<dbReference type="Proteomes" id="UP000838763">
    <property type="component" value="Unassembled WGS sequence"/>
</dbReference>
<proteinExistence type="predicted"/>
<sequence length="74" mass="8165">MSGFCDSTPRILMMMDCLLHALGSIWGSIPWGSISWGSISEQLETVLAAWSYALSLSTLTHYGLALLDNMLVDW</sequence>
<name>A0A9P1MCJ7_9PEZI</name>
<organism evidence="1 2">
    <name type="scientific">Parascedosporium putredinis</name>
    <dbReference type="NCBI Taxonomy" id="1442378"/>
    <lineage>
        <taxon>Eukaryota</taxon>
        <taxon>Fungi</taxon>
        <taxon>Dikarya</taxon>
        <taxon>Ascomycota</taxon>
        <taxon>Pezizomycotina</taxon>
        <taxon>Sordariomycetes</taxon>
        <taxon>Hypocreomycetidae</taxon>
        <taxon>Microascales</taxon>
        <taxon>Microascaceae</taxon>
        <taxon>Parascedosporium</taxon>
    </lineage>
</organism>
<protein>
    <submittedName>
        <fullName evidence="1">Uncharacterized protein</fullName>
    </submittedName>
</protein>
<accession>A0A9P1MCJ7</accession>
<keyword evidence="2" id="KW-1185">Reference proteome</keyword>
<dbReference type="EMBL" id="CALLCH030000015">
    <property type="protein sequence ID" value="CAI4216417.1"/>
    <property type="molecule type" value="Genomic_DNA"/>
</dbReference>
<evidence type="ECO:0000313" key="1">
    <source>
        <dbReference type="EMBL" id="CAI4216417.1"/>
    </source>
</evidence>
<comment type="caution">
    <text evidence="1">The sequence shown here is derived from an EMBL/GenBank/DDBJ whole genome shotgun (WGS) entry which is preliminary data.</text>
</comment>
<dbReference type="AlphaFoldDB" id="A0A9P1MCJ7"/>
<reference evidence="1" key="1">
    <citation type="submission" date="2022-11" db="EMBL/GenBank/DDBJ databases">
        <authorList>
            <person name="Scott C."/>
            <person name="Bruce N."/>
        </authorList>
    </citation>
    <scope>NUCLEOTIDE SEQUENCE</scope>
</reference>
<evidence type="ECO:0000313" key="2">
    <source>
        <dbReference type="Proteomes" id="UP000838763"/>
    </source>
</evidence>